<evidence type="ECO:0000256" key="5">
    <source>
        <dbReference type="ARBA" id="ARBA00022728"/>
    </source>
</evidence>
<dbReference type="GO" id="GO:0006397">
    <property type="term" value="P:mRNA processing"/>
    <property type="evidence" value="ECO:0007669"/>
    <property type="project" value="UniProtKB-KW"/>
</dbReference>
<evidence type="ECO:0000256" key="9">
    <source>
        <dbReference type="ARBA" id="ARBA00025609"/>
    </source>
</evidence>
<comment type="subcellular location">
    <subcellularLocation>
        <location evidence="1">Nucleus</location>
    </subcellularLocation>
</comment>
<dbReference type="EMBL" id="FM992689">
    <property type="protein sequence ID" value="CAX44237.1"/>
    <property type="molecule type" value="Genomic_DNA"/>
</dbReference>
<feature type="domain" description="STL11/RBM22-like N-terminal" evidence="11">
    <location>
        <begin position="7"/>
        <end position="111"/>
    </location>
</feature>
<evidence type="ECO:0000256" key="4">
    <source>
        <dbReference type="ARBA" id="ARBA00022664"/>
    </source>
</evidence>
<dbReference type="CGD" id="CAL0000160128">
    <property type="gene designation" value="Cd36_24560"/>
</dbReference>
<keyword evidence="7" id="KW-0508">mRNA splicing</keyword>
<evidence type="ECO:0000313" key="13">
    <source>
        <dbReference type="EMBL" id="CAX44237.1"/>
    </source>
</evidence>
<keyword evidence="5" id="KW-0747">Spliceosome</keyword>
<feature type="region of interest" description="Disordered" evidence="10">
    <location>
        <begin position="283"/>
        <end position="314"/>
    </location>
</feature>
<sequence>MSTDLFSICTKCLGDESQIKMIKQVNGDECRQCTRPYTIYRWGNRISSNSLHKTIICITCARARHCCQSCLLDITYGIPTDLRDTALEMAGLEPLTKSTNPTNREVKAIMADKLENKFKEENDRSDNILSILAEKLNKQENKKEKDTETTIDVAKLAKKLPFGNSLDVQKYPEMTSFFIFGFSSDFPQAIISRYASQYGKLESIVINNLSGCGFIKFEKVSSAVGFAKAIDDNGLNKNKNTAGLLILENIPMRVCFGKQKPLPRTAADQRKLNTVVTKVMKQLASKDKSSSPVVKSKTPKKTKVYKALSEDYEE</sequence>
<evidence type="ECO:0000313" key="14">
    <source>
        <dbReference type="Proteomes" id="UP000002605"/>
    </source>
</evidence>
<dbReference type="KEGG" id="cdu:CD36_24560"/>
<dbReference type="Pfam" id="PF21369">
    <property type="entry name" value="STL11_N"/>
    <property type="match status" value="1"/>
</dbReference>
<evidence type="ECO:0000259" key="11">
    <source>
        <dbReference type="Pfam" id="PF21369"/>
    </source>
</evidence>
<keyword evidence="14" id="KW-1185">Reference proteome</keyword>
<dbReference type="GO" id="GO:0000974">
    <property type="term" value="C:Prp19 complex"/>
    <property type="evidence" value="ECO:0007669"/>
    <property type="project" value="TreeGrafter"/>
</dbReference>
<dbReference type="RefSeq" id="XP_002418929.1">
    <property type="nucleotide sequence ID" value="XM_002418884.1"/>
</dbReference>
<dbReference type="GeneID" id="8046458"/>
<evidence type="ECO:0000313" key="12">
    <source>
        <dbReference type="CGD" id="CAL0000160128"/>
    </source>
</evidence>
<dbReference type="GO" id="GO:0036002">
    <property type="term" value="F:pre-mRNA binding"/>
    <property type="evidence" value="ECO:0007669"/>
    <property type="project" value="TreeGrafter"/>
</dbReference>
<dbReference type="Gene3D" id="3.30.70.330">
    <property type="match status" value="1"/>
</dbReference>
<evidence type="ECO:0000256" key="6">
    <source>
        <dbReference type="ARBA" id="ARBA00022884"/>
    </source>
</evidence>
<comment type="similarity">
    <text evidence="2">Belongs to the SLT11 family.</text>
</comment>
<dbReference type="InterPro" id="IPR035979">
    <property type="entry name" value="RBD_domain_sf"/>
</dbReference>
<reference evidence="13 14" key="1">
    <citation type="journal article" date="2009" name="Genome Res.">
        <title>Comparative genomics of the fungal pathogens Candida dubliniensis and Candida albicans.</title>
        <authorList>
            <person name="Jackson A.P."/>
            <person name="Gamble J.A."/>
            <person name="Yeomans T."/>
            <person name="Moran G.P."/>
            <person name="Saunders D."/>
            <person name="Harris D."/>
            <person name="Aslett M."/>
            <person name="Barrell J.F."/>
            <person name="Butler G."/>
            <person name="Citiulo F."/>
            <person name="Coleman D.C."/>
            <person name="de Groot P.W.J."/>
            <person name="Goodwin T.J."/>
            <person name="Quail M.A."/>
            <person name="McQuillan J."/>
            <person name="Munro C.A."/>
            <person name="Pain A."/>
            <person name="Poulter R.T."/>
            <person name="Rajandream M.A."/>
            <person name="Renauld H."/>
            <person name="Spiering M.J."/>
            <person name="Tivey A."/>
            <person name="Gow N.A.R."/>
            <person name="Barrell B."/>
            <person name="Sullivan D.J."/>
            <person name="Berriman M."/>
        </authorList>
    </citation>
    <scope>NUCLEOTIDE SEQUENCE [LARGE SCALE GENOMIC DNA]</scope>
    <source>
        <strain evidence="14">CD36 / ATCC MYA-646 / CBS 7987 / NCPF 3949 / NRRL Y-17841</strain>
    </source>
</reference>
<dbReference type="Proteomes" id="UP000002605">
    <property type="component" value="Chromosome 2"/>
</dbReference>
<dbReference type="GO" id="GO:0008380">
    <property type="term" value="P:RNA splicing"/>
    <property type="evidence" value="ECO:0007669"/>
    <property type="project" value="UniProtKB-KW"/>
</dbReference>
<dbReference type="GO" id="GO:0071007">
    <property type="term" value="C:U2-type catalytic step 2 spliceosome"/>
    <property type="evidence" value="ECO:0007669"/>
    <property type="project" value="TreeGrafter"/>
</dbReference>
<dbReference type="AlphaFoldDB" id="B9WCW2"/>
<protein>
    <recommendedName>
        <fullName evidence="3">Pre-mRNA-splicing factor SLT11</fullName>
    </recommendedName>
</protein>
<dbReference type="PANTHER" id="PTHR14089">
    <property type="entry name" value="PRE-MRNA-SPLICING FACTOR RBM22"/>
    <property type="match status" value="1"/>
</dbReference>
<dbReference type="InterPro" id="IPR039171">
    <property type="entry name" value="Cwc2/Slt11"/>
</dbReference>
<dbReference type="SUPFAM" id="SSF54928">
    <property type="entry name" value="RNA-binding domain, RBD"/>
    <property type="match status" value="1"/>
</dbReference>
<dbReference type="InterPro" id="IPR012677">
    <property type="entry name" value="Nucleotide-bd_a/b_plait_sf"/>
</dbReference>
<evidence type="ECO:0000256" key="7">
    <source>
        <dbReference type="ARBA" id="ARBA00023187"/>
    </source>
</evidence>
<dbReference type="VEuPathDB" id="FungiDB:CD36_24560"/>
<organism evidence="13 14">
    <name type="scientific">Candida dubliniensis (strain CD36 / ATCC MYA-646 / CBS 7987 / NCPF 3949 / NRRL Y-17841)</name>
    <name type="common">Yeast</name>
    <dbReference type="NCBI Taxonomy" id="573826"/>
    <lineage>
        <taxon>Eukaryota</taxon>
        <taxon>Fungi</taxon>
        <taxon>Dikarya</taxon>
        <taxon>Ascomycota</taxon>
        <taxon>Saccharomycotina</taxon>
        <taxon>Pichiomycetes</taxon>
        <taxon>Debaryomycetaceae</taxon>
        <taxon>Candida/Lodderomyces clade</taxon>
        <taxon>Candida</taxon>
    </lineage>
</organism>
<dbReference type="CDD" id="cd12265">
    <property type="entry name" value="RRM_SLT11"/>
    <property type="match status" value="1"/>
</dbReference>
<name>B9WCW2_CANDC</name>
<dbReference type="OrthoDB" id="10259600at2759"/>
<dbReference type="HOGENOM" id="CLU_027112_1_1_1"/>
<keyword evidence="4" id="KW-0507">mRNA processing</keyword>
<evidence type="ECO:0000256" key="3">
    <source>
        <dbReference type="ARBA" id="ARBA00019060"/>
    </source>
</evidence>
<dbReference type="GO" id="GO:0071006">
    <property type="term" value="C:U2-type catalytic step 1 spliceosome"/>
    <property type="evidence" value="ECO:0007669"/>
    <property type="project" value="TreeGrafter"/>
</dbReference>
<evidence type="ECO:0000256" key="2">
    <source>
        <dbReference type="ARBA" id="ARBA00007781"/>
    </source>
</evidence>
<keyword evidence="6" id="KW-0694">RNA-binding</keyword>
<dbReference type="GO" id="GO:0017070">
    <property type="term" value="F:U6 snRNA binding"/>
    <property type="evidence" value="ECO:0007669"/>
    <property type="project" value="TreeGrafter"/>
</dbReference>
<evidence type="ECO:0000256" key="1">
    <source>
        <dbReference type="ARBA" id="ARBA00004123"/>
    </source>
</evidence>
<accession>B9WCW2</accession>
<gene>
    <name evidence="12" type="ordered locus">Cd36_24560</name>
    <name evidence="13" type="ORF">CD36_24560</name>
</gene>
<keyword evidence="8" id="KW-0539">Nucleus</keyword>
<dbReference type="InterPro" id="IPR034356">
    <property type="entry name" value="Slt11_RRM"/>
</dbReference>
<dbReference type="eggNOG" id="KOG0153">
    <property type="taxonomic scope" value="Eukaryota"/>
</dbReference>
<proteinExistence type="inferred from homology"/>
<dbReference type="InterPro" id="IPR048995">
    <property type="entry name" value="STL11/RBM22-like_N"/>
</dbReference>
<comment type="function">
    <text evidence="9">Involved in pre-mRNA splicing. Facilitates the cooperative formation of U2/U6 helix II in association with stem II in the spliceosome. Binds to RNA.</text>
</comment>
<dbReference type="PANTHER" id="PTHR14089:SF6">
    <property type="entry name" value="PRE-MRNA-SPLICING FACTOR RBM22"/>
    <property type="match status" value="1"/>
</dbReference>
<evidence type="ECO:0000256" key="10">
    <source>
        <dbReference type="SAM" id="MobiDB-lite"/>
    </source>
</evidence>
<evidence type="ECO:0000256" key="8">
    <source>
        <dbReference type="ARBA" id="ARBA00023242"/>
    </source>
</evidence>